<dbReference type="InterPro" id="IPR001694">
    <property type="entry name" value="NADH_UbQ_OxRdtase_su1/FPO"/>
</dbReference>
<feature type="transmembrane region" description="Helical" evidence="5">
    <location>
        <begin position="98"/>
        <end position="118"/>
    </location>
</feature>
<gene>
    <name evidence="6" type="ordered locus">Arcpr_1577</name>
</gene>
<evidence type="ECO:0000256" key="4">
    <source>
        <dbReference type="ARBA" id="ARBA00023136"/>
    </source>
</evidence>
<dbReference type="PaxDb" id="572546-Arcpr_1577"/>
<dbReference type="AlphaFoldDB" id="D2RES9"/>
<dbReference type="eggNOG" id="arCOG01546">
    <property type="taxonomic scope" value="Archaea"/>
</dbReference>
<dbReference type="GO" id="GO:0003954">
    <property type="term" value="F:NADH dehydrogenase activity"/>
    <property type="evidence" value="ECO:0007669"/>
    <property type="project" value="TreeGrafter"/>
</dbReference>
<feature type="transmembrane region" description="Helical" evidence="5">
    <location>
        <begin position="166"/>
        <end position="187"/>
    </location>
</feature>
<feature type="transmembrane region" description="Helical" evidence="5">
    <location>
        <begin position="241"/>
        <end position="257"/>
    </location>
</feature>
<keyword evidence="3 5" id="KW-1133">Transmembrane helix</keyword>
<keyword evidence="4 5" id="KW-0472">Membrane</keyword>
<dbReference type="OrthoDB" id="15253at2157"/>
<evidence type="ECO:0000256" key="3">
    <source>
        <dbReference type="ARBA" id="ARBA00022989"/>
    </source>
</evidence>
<evidence type="ECO:0000256" key="2">
    <source>
        <dbReference type="ARBA" id="ARBA00022692"/>
    </source>
</evidence>
<comment type="subcellular location">
    <subcellularLocation>
        <location evidence="1">Membrane</location>
        <topology evidence="1">Multi-pass membrane protein</topology>
    </subcellularLocation>
</comment>
<dbReference type="HAMAP" id="MF_01350">
    <property type="entry name" value="NDH1_NuoH"/>
    <property type="match status" value="1"/>
</dbReference>
<dbReference type="KEGG" id="apo:Arcpr_1577"/>
<dbReference type="Pfam" id="PF00146">
    <property type="entry name" value="NADHdh"/>
    <property type="match status" value="1"/>
</dbReference>
<keyword evidence="7" id="KW-1185">Reference proteome</keyword>
<feature type="transmembrane region" description="Helical" evidence="5">
    <location>
        <begin position="262"/>
        <end position="283"/>
    </location>
</feature>
<dbReference type="GO" id="GO:0009060">
    <property type="term" value="P:aerobic respiration"/>
    <property type="evidence" value="ECO:0007669"/>
    <property type="project" value="TreeGrafter"/>
</dbReference>
<dbReference type="STRING" id="572546.Arcpr_1577"/>
<dbReference type="Proteomes" id="UP000001901">
    <property type="component" value="Chromosome"/>
</dbReference>
<dbReference type="HOGENOM" id="CLU_015134_0_2_2"/>
<sequence length="344" mass="38311">MLNVPIVQGLINRIAEIPLLGLIVEREVFAVLIAPGLLALLLYLGITIWFERKIAARIQWRVGPKEVSPHIGGLLQVLADALRYLYQEVIVHRDANKVYFLQLPILSFIPILLALTLVPAGNVYALRSEFGIPCLVALIALIPLFVIAIGWSANNRFAYIGLVRESFMYISYEIPLILSVVAMLMLYKTGDAITIVERQSIPGVFLNPLAFLTFLIATVMASGRLPFDIPEADQEIAFGPYVEYSGIMFGLVMVLAYEKLYLLSLLMVILFFGGWRGFEIAVLGDLSDVIWLMLKALIVMCAIVITRAIYARYRIDQALRIGWGFMMALAIASIAFSGVIAWLL</sequence>
<dbReference type="PANTHER" id="PTHR11432">
    <property type="entry name" value="NADH DEHYDROGENASE SUBUNIT 1"/>
    <property type="match status" value="1"/>
</dbReference>
<evidence type="ECO:0000256" key="5">
    <source>
        <dbReference type="SAM" id="Phobius"/>
    </source>
</evidence>
<feature type="transmembrane region" description="Helical" evidence="5">
    <location>
        <begin position="289"/>
        <end position="310"/>
    </location>
</feature>
<evidence type="ECO:0000313" key="6">
    <source>
        <dbReference type="EMBL" id="ADB58623.1"/>
    </source>
</evidence>
<dbReference type="GeneID" id="8740268"/>
<dbReference type="NCBIfam" id="NF004741">
    <property type="entry name" value="PRK06076.1-2"/>
    <property type="match status" value="1"/>
</dbReference>
<organism evidence="6 7">
    <name type="scientific">Archaeoglobus profundus (strain DSM 5631 / JCM 9629 / NBRC 100127 / Av18)</name>
    <dbReference type="NCBI Taxonomy" id="572546"/>
    <lineage>
        <taxon>Archaea</taxon>
        <taxon>Methanobacteriati</taxon>
        <taxon>Methanobacteriota</taxon>
        <taxon>Archaeoglobi</taxon>
        <taxon>Archaeoglobales</taxon>
        <taxon>Archaeoglobaceae</taxon>
        <taxon>Archaeoglobus</taxon>
    </lineage>
</organism>
<feature type="transmembrane region" description="Helical" evidence="5">
    <location>
        <begin position="322"/>
        <end position="343"/>
    </location>
</feature>
<proteinExistence type="inferred from homology"/>
<dbReference type="EMBL" id="CP001857">
    <property type="protein sequence ID" value="ADB58623.1"/>
    <property type="molecule type" value="Genomic_DNA"/>
</dbReference>
<evidence type="ECO:0000313" key="7">
    <source>
        <dbReference type="Proteomes" id="UP000001901"/>
    </source>
</evidence>
<keyword evidence="2 5" id="KW-0812">Transmembrane</keyword>
<name>D2RES9_ARCPA</name>
<dbReference type="RefSeq" id="WP_012940959.1">
    <property type="nucleotide sequence ID" value="NC_013741.1"/>
</dbReference>
<dbReference type="PANTHER" id="PTHR11432:SF3">
    <property type="entry name" value="NADH-UBIQUINONE OXIDOREDUCTASE CHAIN 1"/>
    <property type="match status" value="1"/>
</dbReference>
<feature type="transmembrane region" description="Helical" evidence="5">
    <location>
        <begin position="199"/>
        <end position="221"/>
    </location>
</feature>
<reference evidence="6 7" key="1">
    <citation type="journal article" date="2010" name="Stand. Genomic Sci.">
        <title>Complete genome sequence of Archaeoglobus profundus type strain (AV18).</title>
        <authorList>
            <person name="von Jan M."/>
            <person name="Lapidus A."/>
            <person name="Del Rio T.G."/>
            <person name="Copeland A."/>
            <person name="Tice H."/>
            <person name="Cheng J.F."/>
            <person name="Lucas S."/>
            <person name="Chen F."/>
            <person name="Nolan M."/>
            <person name="Goodwin L."/>
            <person name="Han C."/>
            <person name="Pitluck S."/>
            <person name="Liolios K."/>
            <person name="Ivanova N."/>
            <person name="Mavromatis K."/>
            <person name="Ovchinnikova G."/>
            <person name="Chertkov O."/>
            <person name="Pati A."/>
            <person name="Chen A."/>
            <person name="Palaniappan K."/>
            <person name="Land M."/>
            <person name="Hauser L."/>
            <person name="Chang Y.J."/>
            <person name="Jeffries C.D."/>
            <person name="Saunders E."/>
            <person name="Brettin T."/>
            <person name="Detter J.C."/>
            <person name="Chain P."/>
            <person name="Eichinger K."/>
            <person name="Huber H."/>
            <person name="Spring S."/>
            <person name="Rohde M."/>
            <person name="Goker M."/>
            <person name="Wirth R."/>
            <person name="Woyke T."/>
            <person name="Bristow J."/>
            <person name="Eisen J.A."/>
            <person name="Markowitz V."/>
            <person name="Hugenholtz P."/>
            <person name="Kyrpides N.C."/>
            <person name="Klenk H.P."/>
        </authorList>
    </citation>
    <scope>NUCLEOTIDE SEQUENCE [LARGE SCALE GENOMIC DNA]</scope>
    <source>
        <strain evidence="7">DSM 5631 / JCM 9629 / NBRC 100127 / Av18</strain>
    </source>
</reference>
<protein>
    <submittedName>
        <fullName evidence="6">Respiratory-chain NADH dehydrogenase subunit 1</fullName>
    </submittedName>
</protein>
<dbReference type="GO" id="GO:0016020">
    <property type="term" value="C:membrane"/>
    <property type="evidence" value="ECO:0007669"/>
    <property type="project" value="UniProtKB-SubCell"/>
</dbReference>
<accession>D2RES9</accession>
<feature type="transmembrane region" description="Helical" evidence="5">
    <location>
        <begin position="130"/>
        <end position="154"/>
    </location>
</feature>
<evidence type="ECO:0000256" key="1">
    <source>
        <dbReference type="ARBA" id="ARBA00004141"/>
    </source>
</evidence>
<feature type="transmembrane region" description="Helical" evidence="5">
    <location>
        <begin position="28"/>
        <end position="46"/>
    </location>
</feature>